<dbReference type="PROSITE" id="PS51832">
    <property type="entry name" value="HD_GYP"/>
    <property type="match status" value="1"/>
</dbReference>
<dbReference type="PANTHER" id="PTHR43155:SF2">
    <property type="entry name" value="CYCLIC DI-GMP PHOSPHODIESTERASE PA4108"/>
    <property type="match status" value="1"/>
</dbReference>
<keyword evidence="3" id="KW-1185">Reference proteome</keyword>
<dbReference type="KEGG" id="acek:FLP30_03655"/>
<evidence type="ECO:0000259" key="1">
    <source>
        <dbReference type="PROSITE" id="PS51832"/>
    </source>
</evidence>
<protein>
    <submittedName>
        <fullName evidence="2">HD domain-containing protein</fullName>
    </submittedName>
</protein>
<dbReference type="GO" id="GO:0008081">
    <property type="term" value="F:phosphoric diester hydrolase activity"/>
    <property type="evidence" value="ECO:0007669"/>
    <property type="project" value="UniProtKB-ARBA"/>
</dbReference>
<dbReference type="RefSeq" id="WP_149278630.1">
    <property type="nucleotide sequence ID" value="NZ_CP043506.1"/>
</dbReference>
<proteinExistence type="predicted"/>
<dbReference type="Gene3D" id="1.10.3210.10">
    <property type="entry name" value="Hypothetical protein af1432"/>
    <property type="match status" value="1"/>
</dbReference>
<dbReference type="CDD" id="cd00077">
    <property type="entry name" value="HDc"/>
    <property type="match status" value="1"/>
</dbReference>
<evidence type="ECO:0000313" key="3">
    <source>
        <dbReference type="Proteomes" id="UP000324536"/>
    </source>
</evidence>
<evidence type="ECO:0000313" key="2">
    <source>
        <dbReference type="EMBL" id="QEO16950.1"/>
    </source>
</evidence>
<dbReference type="OrthoDB" id="9176789at2"/>
<dbReference type="EMBL" id="CP043506">
    <property type="protein sequence ID" value="QEO16950.1"/>
    <property type="molecule type" value="Genomic_DNA"/>
</dbReference>
<accession>A0A5C1YNX7</accession>
<dbReference type="Proteomes" id="UP000324536">
    <property type="component" value="Chromosome"/>
</dbReference>
<gene>
    <name evidence="2" type="ORF">FLP30_03655</name>
</gene>
<dbReference type="PANTHER" id="PTHR43155">
    <property type="entry name" value="CYCLIC DI-GMP PHOSPHODIESTERASE PA4108-RELATED"/>
    <property type="match status" value="1"/>
</dbReference>
<feature type="domain" description="HD-GYP" evidence="1">
    <location>
        <begin position="11"/>
        <end position="208"/>
    </location>
</feature>
<dbReference type="Pfam" id="PF13487">
    <property type="entry name" value="HD_5"/>
    <property type="match status" value="1"/>
</dbReference>
<dbReference type="SUPFAM" id="SSF109604">
    <property type="entry name" value="HD-domain/PDEase-like"/>
    <property type="match status" value="1"/>
</dbReference>
<organism evidence="2 3">
    <name type="scientific">Acetobacter vaccinii</name>
    <dbReference type="NCBI Taxonomy" id="2592655"/>
    <lineage>
        <taxon>Bacteria</taxon>
        <taxon>Pseudomonadati</taxon>
        <taxon>Pseudomonadota</taxon>
        <taxon>Alphaproteobacteria</taxon>
        <taxon>Acetobacterales</taxon>
        <taxon>Acetobacteraceae</taxon>
        <taxon>Acetobacter</taxon>
    </lineage>
</organism>
<dbReference type="InterPro" id="IPR003607">
    <property type="entry name" value="HD/PDEase_dom"/>
</dbReference>
<sequence length="224" mass="24731">MPDTSKDMLWKGRDLPPLDLPIEGFIDAVSNIDSGHGKRVGILSGVIADLAGINSFDRAQLKLAGEMHDTGKVMIPSDILYAPRALTLEEKEVIKKHPLLGIAVIQYYRQHFSQDVLDAVLMHHERWDGNGYGLGLKGEQIPLMTRVISLADTIDACHSRRKYKAPWTTSFIRELLEQECGTNFDPDLARICIDNLETILGALETPATAAAPPIIVAKPGWENP</sequence>
<name>A0A5C1YNX7_9PROT</name>
<dbReference type="AlphaFoldDB" id="A0A5C1YNX7"/>
<dbReference type="InterPro" id="IPR037522">
    <property type="entry name" value="HD_GYP_dom"/>
</dbReference>
<reference evidence="2 3" key="1">
    <citation type="submission" date="2019-09" db="EMBL/GenBank/DDBJ databases">
        <title>Genome sequencing of strain KACC 21233.</title>
        <authorList>
            <person name="Heo J."/>
            <person name="Kim S.-J."/>
            <person name="Kim J.-S."/>
            <person name="Hong S.-B."/>
            <person name="Kwon S.-W."/>
        </authorList>
    </citation>
    <scope>NUCLEOTIDE SEQUENCE [LARGE SCALE GENOMIC DNA]</scope>
    <source>
        <strain evidence="2 3">KACC 21233</strain>
    </source>
</reference>